<evidence type="ECO:0000313" key="1">
    <source>
        <dbReference type="EMBL" id="QQP88130.1"/>
    </source>
</evidence>
<keyword evidence="2" id="KW-1185">Reference proteome</keyword>
<name>A0ABX7B1D2_9PROT</name>
<gene>
    <name evidence="1" type="ORF">IGS68_18990</name>
</gene>
<accession>A0ABX7B1D2</accession>
<dbReference type="RefSeq" id="WP_201072613.1">
    <property type="nucleotide sequence ID" value="NZ_CP067420.1"/>
</dbReference>
<sequence length="569" mass="62457">MSESSQAIGTTRVYYELHTYHGSYWMCAKTTLDREEAEIGARNAQADKVGMGARVALCTEYEDYGHVSRTILSRALWRDGTVDPSAPLIMPVPGGDGICRTPGDLRGDRAREAIAAALQRYLDDNRLTPLELLHSEAHALRLNDAGTTLQGALQKAAIAQVQGSDVPVQRRFKELLALTDQLLNDLRADAKRAPVRACAPGGYGAQCAALEAKHPGSAQYHIFRALALYLADAKGWIGKLDALGHLVEEDLPARHAMPLDAIMAEIANATNATADLTGPDHADRLTQIRALLDLHAGRYEPPSNRASDGIRALNWLIRQGRCPRTRSTIERRVIRELTNIAPLKAERALWNQAQTLHLLMELFKATPPLADDIEMLETLEQRALRLINPESVAEAIGQCKLPSEKVRTLVRIVDLMPYVASKAKMTEFVRAAWSPEDLIRESGGKDRPAALPVLVGMHRDVAGAEMDEDTKSKLLADLDNTMLDIIRLDVLNAPNRSFTDRILQLMKLCAGSPLPEGKARACAVEAVGRAVNSPEFLEPFLKRFKAEAERKQALLSLRSLLKSSGLAGR</sequence>
<reference evidence="1" key="1">
    <citation type="submission" date="2021-02" db="EMBL/GenBank/DDBJ databases">
        <title>Skermanella TT6 skin isolate.</title>
        <authorList>
            <person name="Lee K."/>
            <person name="Ganzorig M."/>
        </authorList>
    </citation>
    <scope>NUCLEOTIDE SEQUENCE</scope>
    <source>
        <strain evidence="1">TT6</strain>
    </source>
</reference>
<dbReference type="Proteomes" id="UP000595197">
    <property type="component" value="Chromosome"/>
</dbReference>
<organism evidence="1 2">
    <name type="scientific">Skermanella cutis</name>
    <dbReference type="NCBI Taxonomy" id="2775420"/>
    <lineage>
        <taxon>Bacteria</taxon>
        <taxon>Pseudomonadati</taxon>
        <taxon>Pseudomonadota</taxon>
        <taxon>Alphaproteobacteria</taxon>
        <taxon>Rhodospirillales</taxon>
        <taxon>Azospirillaceae</taxon>
        <taxon>Skermanella</taxon>
    </lineage>
</organism>
<proteinExistence type="predicted"/>
<protein>
    <submittedName>
        <fullName evidence="1">Uncharacterized protein</fullName>
    </submittedName>
</protein>
<dbReference type="EMBL" id="CP067420">
    <property type="protein sequence ID" value="QQP88130.1"/>
    <property type="molecule type" value="Genomic_DNA"/>
</dbReference>
<evidence type="ECO:0000313" key="2">
    <source>
        <dbReference type="Proteomes" id="UP000595197"/>
    </source>
</evidence>